<dbReference type="PANTHER" id="PTHR32305:SF15">
    <property type="entry name" value="PROTEIN RHSA-RELATED"/>
    <property type="match status" value="1"/>
</dbReference>
<evidence type="ECO:0000313" key="4">
    <source>
        <dbReference type="Proteomes" id="UP000538196"/>
    </source>
</evidence>
<proteinExistence type="predicted"/>
<dbReference type="InterPro" id="IPR050708">
    <property type="entry name" value="T6SS_VgrG/RHS"/>
</dbReference>
<dbReference type="InterPro" id="IPR022385">
    <property type="entry name" value="Rhs_assc_core"/>
</dbReference>
<dbReference type="Pfam" id="PF25023">
    <property type="entry name" value="TEN_YD-shell"/>
    <property type="match status" value="1"/>
</dbReference>
<organism evidence="3 4">
    <name type="scientific">Leifsonia aquatica</name>
    <name type="common">Corynebacterium aquaticum</name>
    <dbReference type="NCBI Taxonomy" id="144185"/>
    <lineage>
        <taxon>Bacteria</taxon>
        <taxon>Bacillati</taxon>
        <taxon>Actinomycetota</taxon>
        <taxon>Actinomycetes</taxon>
        <taxon>Micrococcales</taxon>
        <taxon>Microbacteriaceae</taxon>
        <taxon>Leifsonia</taxon>
    </lineage>
</organism>
<dbReference type="Gene3D" id="2.180.10.10">
    <property type="entry name" value="RHS repeat-associated core"/>
    <property type="match status" value="1"/>
</dbReference>
<dbReference type="NCBIfam" id="TIGR03696">
    <property type="entry name" value="Rhs_assc_core"/>
    <property type="match status" value="1"/>
</dbReference>
<dbReference type="Proteomes" id="UP000538196">
    <property type="component" value="Unassembled WGS sequence"/>
</dbReference>
<name>A0A7W4YIJ7_LEIAQ</name>
<comment type="caution">
    <text evidence="3">The sequence shown here is derived from an EMBL/GenBank/DDBJ whole genome shotgun (WGS) entry which is preliminary data.</text>
</comment>
<accession>A0A7W4YIJ7</accession>
<dbReference type="InterPro" id="IPR006530">
    <property type="entry name" value="YD"/>
</dbReference>
<keyword evidence="1" id="KW-0677">Repeat</keyword>
<protein>
    <submittedName>
        <fullName evidence="3">RHS repeat-associated protein</fullName>
    </submittedName>
</protein>
<evidence type="ECO:0000313" key="3">
    <source>
        <dbReference type="EMBL" id="MBB2966487.1"/>
    </source>
</evidence>
<keyword evidence="4" id="KW-1185">Reference proteome</keyword>
<sequence length="410" mass="42174">MKAETGPAPTTVTAVFDTSYCYNTASAAPTCATGTTTDRSQLQWSKDNLSGQVTAYAYDGSGRLQSATQTGGTANNTYAYTYDARGNRLTAVVTGATPSSQTLTYNAANQITTTGYSYDGAGNLTAAPGAAYTYNGAQQMTQAVTGGVTSTYTYAGAGQNQVPSESYSGRTYKITYGRTDSNGLPVIEGYNVNGNQAYLLSDPKTGQPIMLSTSADQDCLYVMDGIGNPVGLITDFALSSYTYTFDPYGAANLTAGGTGNGAAQNPYLFKSGIQDRATGLVKFGLRWYNPVTGTWTQQDTLDTPLDPANANRYAYAGGDPINGNDPGGLDATLGDYAGSCLVSGGVDVLVGLVGPDWTGVGLGAAFAIGCAQGVASTAIDEATDSYEGTDADIGATGIELGLNLAARFPL</sequence>
<dbReference type="RefSeq" id="WP_155829213.1">
    <property type="nucleotide sequence ID" value="NZ_JACHVP010000001.1"/>
</dbReference>
<gene>
    <name evidence="3" type="ORF">FHX33_001219</name>
</gene>
<dbReference type="AlphaFoldDB" id="A0A7W4YIJ7"/>
<dbReference type="PANTHER" id="PTHR32305">
    <property type="match status" value="1"/>
</dbReference>
<dbReference type="EMBL" id="JACHVP010000001">
    <property type="protein sequence ID" value="MBB2966487.1"/>
    <property type="molecule type" value="Genomic_DNA"/>
</dbReference>
<evidence type="ECO:0000256" key="1">
    <source>
        <dbReference type="ARBA" id="ARBA00022737"/>
    </source>
</evidence>
<evidence type="ECO:0000259" key="2">
    <source>
        <dbReference type="Pfam" id="PF25023"/>
    </source>
</evidence>
<feature type="domain" description="Teneurin-like YD-shell" evidence="2">
    <location>
        <begin position="50"/>
        <end position="321"/>
    </location>
</feature>
<reference evidence="3 4" key="1">
    <citation type="submission" date="2020-08" db="EMBL/GenBank/DDBJ databases">
        <title>Sequencing the genomes of 1000 actinobacteria strains.</title>
        <authorList>
            <person name="Klenk H.-P."/>
        </authorList>
    </citation>
    <scope>NUCLEOTIDE SEQUENCE [LARGE SCALE GENOMIC DNA]</scope>
    <source>
        <strain evidence="3 4">DSM 20146</strain>
    </source>
</reference>
<dbReference type="NCBIfam" id="TIGR01643">
    <property type="entry name" value="YD_repeat_2x"/>
    <property type="match status" value="1"/>
</dbReference>
<dbReference type="InterPro" id="IPR056823">
    <property type="entry name" value="TEN-like_YD-shell"/>
</dbReference>